<evidence type="ECO:0000313" key="2">
    <source>
        <dbReference type="EMBL" id="CAA9575467.1"/>
    </source>
</evidence>
<feature type="compositionally biased region" description="Basic residues" evidence="1">
    <location>
        <begin position="131"/>
        <end position="141"/>
    </location>
</feature>
<feature type="region of interest" description="Disordered" evidence="1">
    <location>
        <begin position="70"/>
        <end position="164"/>
    </location>
</feature>
<name>A0A6J4VG63_9BACT</name>
<proteinExistence type="predicted"/>
<sequence>ALPQTPAARPLPRPRPHPLRRLRPLALHPGALRRLHRLARDVPEQALRRAGELPQARRRRRLLERARAQCLDAPRAAGHRPQHRPRPRGPHAAGDPCRRIGVPRRLLLPPGDVRRRHRRPLELRLPPQHRSPQRRARQPRPRRPEADLARRSGPRPLGDLRRRRLGRGRLLRRLLRRRHAVDPGRSLRGRPARRGEPVAGVLGHHLAAAARPPPGRPHLRRSRRARSLRPRPGDGRGGRPQPRRRRRRPVHGRRRLRTEPVRLRDRDRRRPARPQPDALVRDVPPHPAGTARVL</sequence>
<accession>A0A6J4VG63</accession>
<organism evidence="2">
    <name type="scientific">uncultured Thermomicrobiales bacterium</name>
    <dbReference type="NCBI Taxonomy" id="1645740"/>
    <lineage>
        <taxon>Bacteria</taxon>
        <taxon>Pseudomonadati</taxon>
        <taxon>Thermomicrobiota</taxon>
        <taxon>Thermomicrobia</taxon>
        <taxon>Thermomicrobiales</taxon>
        <taxon>environmental samples</taxon>
    </lineage>
</organism>
<feature type="non-terminal residue" evidence="2">
    <location>
        <position position="1"/>
    </location>
</feature>
<feature type="region of interest" description="Disordered" evidence="1">
    <location>
        <begin position="205"/>
        <end position="294"/>
    </location>
</feature>
<feature type="compositionally biased region" description="Basic residues" evidence="1">
    <location>
        <begin position="217"/>
        <end position="229"/>
    </location>
</feature>
<feature type="compositionally biased region" description="Basic residues" evidence="1">
    <location>
        <begin position="12"/>
        <end position="23"/>
    </location>
</feature>
<feature type="compositionally biased region" description="Basic and acidic residues" evidence="1">
    <location>
        <begin position="257"/>
        <end position="268"/>
    </location>
</feature>
<feature type="region of interest" description="Disordered" evidence="1">
    <location>
        <begin position="1"/>
        <end position="23"/>
    </location>
</feature>
<feature type="non-terminal residue" evidence="2">
    <location>
        <position position="294"/>
    </location>
</feature>
<protein>
    <submittedName>
        <fullName evidence="2">Uncharacterized protein</fullName>
    </submittedName>
</protein>
<gene>
    <name evidence="2" type="ORF">AVDCRST_MAG19-3293</name>
</gene>
<reference evidence="2" key="1">
    <citation type="submission" date="2020-02" db="EMBL/GenBank/DDBJ databases">
        <authorList>
            <person name="Meier V. D."/>
        </authorList>
    </citation>
    <scope>NUCLEOTIDE SEQUENCE</scope>
    <source>
        <strain evidence="2">AVDCRST_MAG19</strain>
    </source>
</reference>
<dbReference type="EMBL" id="CADCWL010000178">
    <property type="protein sequence ID" value="CAA9575467.1"/>
    <property type="molecule type" value="Genomic_DNA"/>
</dbReference>
<feature type="compositionally biased region" description="Basic residues" evidence="1">
    <location>
        <begin position="77"/>
        <end position="89"/>
    </location>
</feature>
<dbReference type="AlphaFoldDB" id="A0A6J4VG63"/>
<feature type="compositionally biased region" description="Basic residues" evidence="1">
    <location>
        <begin position="241"/>
        <end position="256"/>
    </location>
</feature>
<evidence type="ECO:0000256" key="1">
    <source>
        <dbReference type="SAM" id="MobiDB-lite"/>
    </source>
</evidence>
<feature type="compositionally biased region" description="Low complexity" evidence="1">
    <location>
        <begin position="1"/>
        <end position="10"/>
    </location>
</feature>